<proteinExistence type="predicted"/>
<comment type="caution">
    <text evidence="2">The sequence shown here is derived from an EMBL/GenBank/DDBJ whole genome shotgun (WGS) entry which is preliminary data.</text>
</comment>
<feature type="compositionally biased region" description="Basic and acidic residues" evidence="1">
    <location>
        <begin position="47"/>
        <end position="65"/>
    </location>
</feature>
<evidence type="ECO:0000256" key="1">
    <source>
        <dbReference type="SAM" id="MobiDB-lite"/>
    </source>
</evidence>
<keyword evidence="3" id="KW-1185">Reference proteome</keyword>
<dbReference type="AlphaFoldDB" id="A0A4Q5JAB9"/>
<evidence type="ECO:0000313" key="2">
    <source>
        <dbReference type="EMBL" id="RYU15543.1"/>
    </source>
</evidence>
<dbReference type="EMBL" id="SDPU01000001">
    <property type="protein sequence ID" value="RYU15543.1"/>
    <property type="molecule type" value="Genomic_DNA"/>
</dbReference>
<dbReference type="RefSeq" id="WP_129984826.1">
    <property type="nucleotide sequence ID" value="NZ_SDPU01000001.1"/>
</dbReference>
<reference evidence="2 3" key="1">
    <citation type="submission" date="2019-01" db="EMBL/GenBank/DDBJ databases">
        <title>Nocardioides guangzhouensis sp. nov., an actinobacterium isolated from soil.</title>
        <authorList>
            <person name="Fu Y."/>
            <person name="Cai Y."/>
            <person name="Lin Z."/>
            <person name="Chen P."/>
        </authorList>
    </citation>
    <scope>NUCLEOTIDE SEQUENCE [LARGE SCALE GENOMIC DNA]</scope>
    <source>
        <strain evidence="2 3">NBRC 105384</strain>
    </source>
</reference>
<evidence type="ECO:0000313" key="3">
    <source>
        <dbReference type="Proteomes" id="UP000291189"/>
    </source>
</evidence>
<sequence length="75" mass="8588">MTDTPDRRDAPDADVRDTAARAARARQEARERARRRAQVFGDVLPETTRDDRDEAAPSRSPDEWLQRQVPPHHGD</sequence>
<feature type="compositionally biased region" description="Basic and acidic residues" evidence="1">
    <location>
        <begin position="1"/>
        <end position="31"/>
    </location>
</feature>
<organism evidence="2 3">
    <name type="scientific">Nocardioides iriomotensis</name>
    <dbReference type="NCBI Taxonomy" id="715784"/>
    <lineage>
        <taxon>Bacteria</taxon>
        <taxon>Bacillati</taxon>
        <taxon>Actinomycetota</taxon>
        <taxon>Actinomycetes</taxon>
        <taxon>Propionibacteriales</taxon>
        <taxon>Nocardioidaceae</taxon>
        <taxon>Nocardioides</taxon>
    </lineage>
</organism>
<protein>
    <submittedName>
        <fullName evidence="2">Uncharacterized protein</fullName>
    </submittedName>
</protein>
<accession>A0A4Q5JAB9</accession>
<dbReference type="OrthoDB" id="3700244at2"/>
<name>A0A4Q5JAB9_9ACTN</name>
<feature type="region of interest" description="Disordered" evidence="1">
    <location>
        <begin position="1"/>
        <end position="75"/>
    </location>
</feature>
<dbReference type="Proteomes" id="UP000291189">
    <property type="component" value="Unassembled WGS sequence"/>
</dbReference>
<gene>
    <name evidence="2" type="ORF">ETU37_00010</name>
</gene>